<sequence length="110" mass="12420">LAQVRKRADVIAYEQAIESAFREVANALDAHATLSQAEPRSREQVEREQLRLARMHQRVDAGLGDRSALLAERTRIAQTELDYLDTALQRVLSRIALFQAFYGVRLPTAS</sequence>
<dbReference type="PATRIC" id="fig|53413.25.peg.2894"/>
<organism evidence="1 2">
    <name type="scientific">Xanthomonas axonopodis</name>
    <dbReference type="NCBI Taxonomy" id="53413"/>
    <lineage>
        <taxon>Bacteria</taxon>
        <taxon>Pseudomonadati</taxon>
        <taxon>Pseudomonadota</taxon>
        <taxon>Gammaproteobacteria</taxon>
        <taxon>Lysobacterales</taxon>
        <taxon>Lysobacteraceae</taxon>
        <taxon>Xanthomonas</taxon>
    </lineage>
</organism>
<comment type="caution">
    <text evidence="1">The sequence shown here is derived from an EMBL/GenBank/DDBJ whole genome shotgun (WGS) entry which is preliminary data.</text>
</comment>
<evidence type="ECO:0000313" key="1">
    <source>
        <dbReference type="EMBL" id="KPL47369.1"/>
    </source>
</evidence>
<accession>A0A0N8GD04</accession>
<gene>
    <name evidence="1" type="ORF">XAXN_20290</name>
</gene>
<proteinExistence type="predicted"/>
<protein>
    <submittedName>
        <fullName evidence="1">Outer membrane channel protein</fullName>
    </submittedName>
</protein>
<dbReference type="Proteomes" id="UP000054035">
    <property type="component" value="Unassembled WGS sequence"/>
</dbReference>
<evidence type="ECO:0000313" key="2">
    <source>
        <dbReference type="Proteomes" id="UP000054035"/>
    </source>
</evidence>
<dbReference type="AlphaFoldDB" id="A0A0N8GD04"/>
<name>A0A0N8GD04_9XANT</name>
<dbReference type="SUPFAM" id="SSF56954">
    <property type="entry name" value="Outer membrane efflux proteins (OEP)"/>
    <property type="match status" value="1"/>
</dbReference>
<feature type="non-terminal residue" evidence="1">
    <location>
        <position position="1"/>
    </location>
</feature>
<reference evidence="1 2" key="1">
    <citation type="submission" date="2014-02" db="EMBL/GenBank/DDBJ databases">
        <title>Genome sequence of Xanthomonas axonopodis DSM 3585 (T).</title>
        <authorList>
            <person name="Midha S."/>
            <person name="Patil P.B."/>
        </authorList>
    </citation>
    <scope>NUCLEOTIDE SEQUENCE [LARGE SCALE GENOMIC DNA]</scope>
    <source>
        <strain evidence="1 2">DSM 3585</strain>
    </source>
</reference>
<dbReference type="EMBL" id="JFAQ01000302">
    <property type="protein sequence ID" value="KPL47369.1"/>
    <property type="molecule type" value="Genomic_DNA"/>
</dbReference>
<dbReference type="Gene3D" id="1.20.1600.10">
    <property type="entry name" value="Outer membrane efflux proteins (OEP)"/>
    <property type="match status" value="1"/>
</dbReference>